<evidence type="ECO:0000256" key="3">
    <source>
        <dbReference type="ARBA" id="ARBA00022741"/>
    </source>
</evidence>
<reference evidence="6 7" key="1">
    <citation type="submission" date="2015-12" db="EMBL/GenBank/DDBJ databases">
        <title>The genome of Folsomia candida.</title>
        <authorList>
            <person name="Faddeeva A."/>
            <person name="Derks M.F."/>
            <person name="Anvar Y."/>
            <person name="Smit S."/>
            <person name="Van Straalen N."/>
            <person name="Roelofs D."/>
        </authorList>
    </citation>
    <scope>NUCLEOTIDE SEQUENCE [LARGE SCALE GENOMIC DNA]</scope>
    <source>
        <strain evidence="6 7">VU population</strain>
        <tissue evidence="6">Whole body</tissue>
    </source>
</reference>
<dbReference type="SUPFAM" id="SSF52540">
    <property type="entry name" value="P-loop containing nucleoside triphosphate hydrolases"/>
    <property type="match status" value="1"/>
</dbReference>
<accession>A0A226EFJ6</accession>
<protein>
    <submittedName>
        <fullName evidence="6">Bifunctional 3'-phosphoadenosine 5'-phosphosulfate synthase</fullName>
    </submittedName>
</protein>
<dbReference type="InterPro" id="IPR027417">
    <property type="entry name" value="P-loop_NTPase"/>
</dbReference>
<comment type="caution">
    <text evidence="6">The sequence shown here is derived from an EMBL/GenBank/DDBJ whole genome shotgun (WGS) entry which is preliminary data.</text>
</comment>
<keyword evidence="3" id="KW-0547">Nucleotide-binding</keyword>
<keyword evidence="7" id="KW-1185">Reference proteome</keyword>
<dbReference type="PANTHER" id="PTHR11055:SF37">
    <property type="entry name" value="ATP SULFURYLASE 2"/>
    <property type="match status" value="1"/>
</dbReference>
<gene>
    <name evidence="6" type="ORF">Fcan01_09249</name>
</gene>
<evidence type="ECO:0000256" key="2">
    <source>
        <dbReference type="ARBA" id="ARBA00022679"/>
    </source>
</evidence>
<dbReference type="GO" id="GO:0000103">
    <property type="term" value="P:sulfate assimilation"/>
    <property type="evidence" value="ECO:0007669"/>
    <property type="project" value="TreeGrafter"/>
</dbReference>
<dbReference type="Proteomes" id="UP000198287">
    <property type="component" value="Unassembled WGS sequence"/>
</dbReference>
<evidence type="ECO:0000256" key="1">
    <source>
        <dbReference type="ARBA" id="ARBA00004678"/>
    </source>
</evidence>
<evidence type="ECO:0000259" key="5">
    <source>
        <dbReference type="Pfam" id="PF01583"/>
    </source>
</evidence>
<organism evidence="6 7">
    <name type="scientific">Folsomia candida</name>
    <name type="common">Springtail</name>
    <dbReference type="NCBI Taxonomy" id="158441"/>
    <lineage>
        <taxon>Eukaryota</taxon>
        <taxon>Metazoa</taxon>
        <taxon>Ecdysozoa</taxon>
        <taxon>Arthropoda</taxon>
        <taxon>Hexapoda</taxon>
        <taxon>Collembola</taxon>
        <taxon>Entomobryomorpha</taxon>
        <taxon>Isotomoidea</taxon>
        <taxon>Isotomidae</taxon>
        <taxon>Proisotominae</taxon>
        <taxon>Folsomia</taxon>
    </lineage>
</organism>
<dbReference type="AlphaFoldDB" id="A0A226EFJ6"/>
<dbReference type="EMBL" id="LNIX01000004">
    <property type="protein sequence ID" value="OXA55581.1"/>
    <property type="molecule type" value="Genomic_DNA"/>
</dbReference>
<dbReference type="GO" id="GO:0004020">
    <property type="term" value="F:adenylylsulfate kinase activity"/>
    <property type="evidence" value="ECO:0007669"/>
    <property type="project" value="TreeGrafter"/>
</dbReference>
<name>A0A226EFJ6_FOLCA</name>
<dbReference type="Pfam" id="PF01583">
    <property type="entry name" value="APS_kinase"/>
    <property type="match status" value="1"/>
</dbReference>
<evidence type="ECO:0000313" key="7">
    <source>
        <dbReference type="Proteomes" id="UP000198287"/>
    </source>
</evidence>
<dbReference type="InterPro" id="IPR059117">
    <property type="entry name" value="APS_kinase_dom"/>
</dbReference>
<proteinExistence type="predicted"/>
<dbReference type="STRING" id="158441.A0A226EFJ6"/>
<comment type="pathway">
    <text evidence="1">Sulfur metabolism.</text>
</comment>
<evidence type="ECO:0000256" key="4">
    <source>
        <dbReference type="ARBA" id="ARBA00022840"/>
    </source>
</evidence>
<keyword evidence="4" id="KW-0067">ATP-binding</keyword>
<sequence length="650" mass="74374">MEGVTKSKKGCTILLTGLAKSGKTNISNRLTQFLESKDVAVQQLDGKKLRSGLCSQLDFDKPEDRSNFVHLTSECAKLFTDKGFITIISIVAPLSKDRENARASHNNDDLAFLEIFVDKSKEECDRETGLSRNVFYPVDADYENPSTPDIHLIANGKEFNAMIREIVCTLVANNIIPQNLLMPPPPPAFLHSSVSDDEMIMDEDGQEEIDNVPFRLPVMGSLLRAIYDWLLNEIKSRLGSSNVPDNLNHPLFFKIMNEWESWFKDKEGEERFYPVKIPVPKNPINKKNHTTPPTQHEWWNYIAVRWDAKTIKYEQNPRLHRYLGQSKCKKCWSNGSPFCRSHSKTKRGIFGICQDVNEQTKRCNVTLSYGGASLPSEWSSLLNNGYFKQNTLLQTYMTSHPQHNFIPLYETSISYGSDLKFPVFHTTTVSTYLIVMLRNQEILKTQAEIQPHVLLNQRFDMNCAILDEVEEILEENGITFTISDEYEKPPLNSPMSLTYCDKLPRVYYGMESDKLNIGFKNNTYGEQYLSDVLYQTPLTLAQSALGNLIDNHAAKESWTDDQKALHKLVEDDCRRKESLGIAVLPILSMKKQVHNGILIIPHNQRAHHLPTTEAEDREYMEKVFKFLGGRTLTINVNPSNNLNFPQFKFD</sequence>
<dbReference type="Gene3D" id="3.40.50.300">
    <property type="entry name" value="P-loop containing nucleotide triphosphate hydrolases"/>
    <property type="match status" value="1"/>
</dbReference>
<dbReference type="GO" id="GO:0005524">
    <property type="term" value="F:ATP binding"/>
    <property type="evidence" value="ECO:0007669"/>
    <property type="project" value="UniProtKB-KW"/>
</dbReference>
<feature type="domain" description="APS kinase" evidence="5">
    <location>
        <begin position="9"/>
        <end position="152"/>
    </location>
</feature>
<dbReference type="OrthoDB" id="506431at2759"/>
<dbReference type="PANTHER" id="PTHR11055">
    <property type="entry name" value="BIFUNCTIONAL 3'-PHOSPHOADENOSINE 5'-PHOSPHOSULFATE SYNTHASE"/>
    <property type="match status" value="1"/>
</dbReference>
<keyword evidence="2" id="KW-0808">Transferase</keyword>
<evidence type="ECO:0000313" key="6">
    <source>
        <dbReference type="EMBL" id="OXA55581.1"/>
    </source>
</evidence>